<dbReference type="AlphaFoldDB" id="A0A1I8A5L5"/>
<organism evidence="1 2">
    <name type="scientific">Steinernema glaseri</name>
    <dbReference type="NCBI Taxonomy" id="37863"/>
    <lineage>
        <taxon>Eukaryota</taxon>
        <taxon>Metazoa</taxon>
        <taxon>Ecdysozoa</taxon>
        <taxon>Nematoda</taxon>
        <taxon>Chromadorea</taxon>
        <taxon>Rhabditida</taxon>
        <taxon>Tylenchina</taxon>
        <taxon>Panagrolaimomorpha</taxon>
        <taxon>Strongyloidoidea</taxon>
        <taxon>Steinernematidae</taxon>
        <taxon>Steinernema</taxon>
    </lineage>
</organism>
<reference evidence="2" key="1">
    <citation type="submission" date="2016-11" db="UniProtKB">
        <authorList>
            <consortium name="WormBaseParasite"/>
        </authorList>
    </citation>
    <scope>IDENTIFICATION</scope>
</reference>
<name>A0A1I8A5L5_9BILA</name>
<dbReference type="Proteomes" id="UP000095287">
    <property type="component" value="Unplaced"/>
</dbReference>
<sequence>MITVTSLYYVIRGVTRQEYTAELYPEEPRIFKRIVDTELQSCIERAVLRKLKAKNGTRSNLISKAERKDRVSIDFA</sequence>
<evidence type="ECO:0000313" key="1">
    <source>
        <dbReference type="Proteomes" id="UP000095287"/>
    </source>
</evidence>
<dbReference type="WBParaSite" id="L893_g3292.t1">
    <property type="protein sequence ID" value="L893_g3292.t1"/>
    <property type="gene ID" value="L893_g3292"/>
</dbReference>
<protein>
    <submittedName>
        <fullName evidence="2">Transposase</fullName>
    </submittedName>
</protein>
<proteinExistence type="predicted"/>
<evidence type="ECO:0000313" key="2">
    <source>
        <dbReference type="WBParaSite" id="L893_g3292.t1"/>
    </source>
</evidence>
<accession>A0A1I8A5L5</accession>
<keyword evidence="1" id="KW-1185">Reference proteome</keyword>